<proteinExistence type="predicted"/>
<protein>
    <recommendedName>
        <fullName evidence="3">PPM-type phosphatase domain-containing protein</fullName>
    </recommendedName>
</protein>
<accession>A0AAC8PVS1</accession>
<dbReference type="Proteomes" id="UP000077465">
    <property type="component" value="Chromosome"/>
</dbReference>
<dbReference type="SUPFAM" id="SSF81606">
    <property type="entry name" value="PP2C-like"/>
    <property type="match status" value="1"/>
</dbReference>
<gene>
    <name evidence="1" type="ORF">AAX06_05575</name>
</gene>
<name>A0AAC8PVS1_9GAMM</name>
<sequence length="117" mass="12576">MPYQQDAMLVNAKIYQHKGVISTLGECDEFCVAVADGVASSPKSGITSRTLLQLVQTMYDEQGAVDFGVLQCRLNAALADKAGFEGSSGTLVCVYTDNVGVMMQHLGDSRAYLYRDG</sequence>
<dbReference type="InterPro" id="IPR036457">
    <property type="entry name" value="PPM-type-like_dom_sf"/>
</dbReference>
<evidence type="ECO:0008006" key="3">
    <source>
        <dbReference type="Google" id="ProtNLM"/>
    </source>
</evidence>
<dbReference type="EMBL" id="CP011376">
    <property type="protein sequence ID" value="AKG07714.1"/>
    <property type="molecule type" value="Genomic_DNA"/>
</dbReference>
<evidence type="ECO:0000313" key="1">
    <source>
        <dbReference type="EMBL" id="AKG07714.1"/>
    </source>
</evidence>
<dbReference type="AlphaFoldDB" id="A0AAC8PVS1"/>
<evidence type="ECO:0000313" key="2">
    <source>
        <dbReference type="Proteomes" id="UP000077465"/>
    </source>
</evidence>
<dbReference type="Gene3D" id="3.60.40.10">
    <property type="entry name" value="PPM-type phosphatase domain"/>
    <property type="match status" value="1"/>
</dbReference>
<reference evidence="1 2" key="1">
    <citation type="submission" date="2015-05" db="EMBL/GenBank/DDBJ databases">
        <authorList>
            <person name="Dickey A."/>
            <person name="Clawson M."/>
            <person name="Bono J."/>
            <person name="Loy J.D."/>
        </authorList>
    </citation>
    <scope>NUCLEOTIDE SEQUENCE [LARGE SCALE GENOMIC DNA]</scope>
    <source>
        <strain evidence="1 2">22581</strain>
    </source>
</reference>
<organism evidence="1 2">
    <name type="scientific">Moraxella bovoculi</name>
    <dbReference type="NCBI Taxonomy" id="386891"/>
    <lineage>
        <taxon>Bacteria</taxon>
        <taxon>Pseudomonadati</taxon>
        <taxon>Pseudomonadota</taxon>
        <taxon>Gammaproteobacteria</taxon>
        <taxon>Moraxellales</taxon>
        <taxon>Moraxellaceae</taxon>
        <taxon>Moraxella</taxon>
    </lineage>
</organism>